<accession>A0AAI9ZAJ3</accession>
<dbReference type="EMBL" id="MOOE01000001">
    <property type="protein sequence ID" value="KAK1539663.1"/>
    <property type="molecule type" value="Genomic_DNA"/>
</dbReference>
<organism evidence="1 2">
    <name type="scientific">Colletotrichum costaricense</name>
    <dbReference type="NCBI Taxonomy" id="1209916"/>
    <lineage>
        <taxon>Eukaryota</taxon>
        <taxon>Fungi</taxon>
        <taxon>Dikarya</taxon>
        <taxon>Ascomycota</taxon>
        <taxon>Pezizomycotina</taxon>
        <taxon>Sordariomycetes</taxon>
        <taxon>Hypocreomycetidae</taxon>
        <taxon>Glomerellales</taxon>
        <taxon>Glomerellaceae</taxon>
        <taxon>Colletotrichum</taxon>
        <taxon>Colletotrichum acutatum species complex</taxon>
    </lineage>
</organism>
<dbReference type="RefSeq" id="XP_060320611.1">
    <property type="nucleotide sequence ID" value="XM_060449173.1"/>
</dbReference>
<sequence>MQEPSMGRNSVTPKYHGTETEVGTFVSDNKVPLALAHPILSVEHRNLDFWPRIVPAAAPKQHHHLPTQPWKRIQCRKTLPESSLSYSHNQCHFAIHGYQEVLANFTPTTRTAEEENLSRQVFLVVDALPTRLSTARVTGVATAKNFATEVCPVPLR</sequence>
<dbReference type="GeneID" id="85332720"/>
<keyword evidence="2" id="KW-1185">Reference proteome</keyword>
<reference evidence="1 2" key="1">
    <citation type="submission" date="2016-10" db="EMBL/GenBank/DDBJ databases">
        <title>The genome sequence of Colletotrichum fioriniae PJ7.</title>
        <authorList>
            <person name="Baroncelli R."/>
        </authorList>
    </citation>
    <scope>NUCLEOTIDE SEQUENCE [LARGE SCALE GENOMIC DNA]</scope>
    <source>
        <strain evidence="1 2">IMI 309622</strain>
    </source>
</reference>
<dbReference type="Proteomes" id="UP001240678">
    <property type="component" value="Unassembled WGS sequence"/>
</dbReference>
<gene>
    <name evidence="1" type="ORF">CCOS01_00977</name>
</gene>
<proteinExistence type="predicted"/>
<evidence type="ECO:0000313" key="2">
    <source>
        <dbReference type="Proteomes" id="UP001240678"/>
    </source>
</evidence>
<comment type="caution">
    <text evidence="1">The sequence shown here is derived from an EMBL/GenBank/DDBJ whole genome shotgun (WGS) entry which is preliminary data.</text>
</comment>
<protein>
    <submittedName>
        <fullName evidence="1">Uncharacterized protein</fullName>
    </submittedName>
</protein>
<dbReference type="AlphaFoldDB" id="A0AAI9ZAJ3"/>
<evidence type="ECO:0000313" key="1">
    <source>
        <dbReference type="EMBL" id="KAK1539663.1"/>
    </source>
</evidence>
<name>A0AAI9ZAJ3_9PEZI</name>